<dbReference type="EMBL" id="BAAAXF010000052">
    <property type="protein sequence ID" value="GAA3500090.1"/>
    <property type="molecule type" value="Genomic_DNA"/>
</dbReference>
<dbReference type="Proteomes" id="UP001501455">
    <property type="component" value="Unassembled WGS sequence"/>
</dbReference>
<feature type="compositionally biased region" description="Basic residues" evidence="1">
    <location>
        <begin position="85"/>
        <end position="98"/>
    </location>
</feature>
<organism evidence="2 3">
    <name type="scientific">Streptomyces prasinosporus</name>
    <dbReference type="NCBI Taxonomy" id="68256"/>
    <lineage>
        <taxon>Bacteria</taxon>
        <taxon>Bacillati</taxon>
        <taxon>Actinomycetota</taxon>
        <taxon>Actinomycetes</taxon>
        <taxon>Kitasatosporales</taxon>
        <taxon>Streptomycetaceae</taxon>
        <taxon>Streptomyces</taxon>
        <taxon>Streptomyces albogriseolus group</taxon>
    </lineage>
</organism>
<comment type="caution">
    <text evidence="2">The sequence shown here is derived from an EMBL/GenBank/DDBJ whole genome shotgun (WGS) entry which is preliminary data.</text>
</comment>
<evidence type="ECO:0000313" key="3">
    <source>
        <dbReference type="Proteomes" id="UP001501455"/>
    </source>
</evidence>
<proteinExistence type="predicted"/>
<evidence type="ECO:0000313" key="2">
    <source>
        <dbReference type="EMBL" id="GAA3500090.1"/>
    </source>
</evidence>
<sequence length="108" mass="11803">MGPGQRPGDFRARAALARHAADLRVLEQAAEIRFQRLHAPFLDNQVVRACRALPEALRVQPGARASILRSVLEGAGRAGAAGRGGGRRPPRPPRRPRRGRDCGWRRTG</sequence>
<reference evidence="3" key="1">
    <citation type="journal article" date="2019" name="Int. J. Syst. Evol. Microbiol.">
        <title>The Global Catalogue of Microorganisms (GCM) 10K type strain sequencing project: providing services to taxonomists for standard genome sequencing and annotation.</title>
        <authorList>
            <consortium name="The Broad Institute Genomics Platform"/>
            <consortium name="The Broad Institute Genome Sequencing Center for Infectious Disease"/>
            <person name="Wu L."/>
            <person name="Ma J."/>
        </authorList>
    </citation>
    <scope>NUCLEOTIDE SEQUENCE [LARGE SCALE GENOMIC DNA]</scope>
    <source>
        <strain evidence="3">JCM 4816</strain>
    </source>
</reference>
<evidence type="ECO:0008006" key="4">
    <source>
        <dbReference type="Google" id="ProtNLM"/>
    </source>
</evidence>
<protein>
    <recommendedName>
        <fullName evidence="4">Asparagine synthetase domain-containing protein</fullName>
    </recommendedName>
</protein>
<feature type="compositionally biased region" description="Basic and acidic residues" evidence="1">
    <location>
        <begin position="99"/>
        <end position="108"/>
    </location>
</feature>
<accession>A0ABP6TZB2</accession>
<keyword evidence="3" id="KW-1185">Reference proteome</keyword>
<name>A0ABP6TZB2_9ACTN</name>
<gene>
    <name evidence="2" type="ORF">GCM10019016_071950</name>
</gene>
<feature type="region of interest" description="Disordered" evidence="1">
    <location>
        <begin position="75"/>
        <end position="108"/>
    </location>
</feature>
<evidence type="ECO:0000256" key="1">
    <source>
        <dbReference type="SAM" id="MobiDB-lite"/>
    </source>
</evidence>